<dbReference type="PANTHER" id="PTHR43133:SF8">
    <property type="entry name" value="RNA POLYMERASE SIGMA FACTOR HI_1459-RELATED"/>
    <property type="match status" value="1"/>
</dbReference>
<evidence type="ECO:0000256" key="5">
    <source>
        <dbReference type="ARBA" id="ARBA00023163"/>
    </source>
</evidence>
<evidence type="ECO:0000256" key="1">
    <source>
        <dbReference type="ARBA" id="ARBA00010641"/>
    </source>
</evidence>
<dbReference type="CDD" id="cd06171">
    <property type="entry name" value="Sigma70_r4"/>
    <property type="match status" value="1"/>
</dbReference>
<gene>
    <name evidence="7" type="ORF">UFOPK1493_04227</name>
</gene>
<dbReference type="InterPro" id="IPR013325">
    <property type="entry name" value="RNA_pol_sigma_r2"/>
</dbReference>
<reference evidence="7" key="1">
    <citation type="submission" date="2020-05" db="EMBL/GenBank/DDBJ databases">
        <authorList>
            <person name="Chiriac C."/>
            <person name="Salcher M."/>
            <person name="Ghai R."/>
            <person name="Kavagutti S V."/>
        </authorList>
    </citation>
    <scope>NUCLEOTIDE SEQUENCE</scope>
</reference>
<dbReference type="SUPFAM" id="SSF88659">
    <property type="entry name" value="Sigma3 and sigma4 domains of RNA polymerase sigma factors"/>
    <property type="match status" value="1"/>
</dbReference>
<dbReference type="InterPro" id="IPR036388">
    <property type="entry name" value="WH-like_DNA-bd_sf"/>
</dbReference>
<dbReference type="SUPFAM" id="SSF88946">
    <property type="entry name" value="Sigma2 domain of RNA polymerase sigma factors"/>
    <property type="match status" value="1"/>
</dbReference>
<dbReference type="InterPro" id="IPR013324">
    <property type="entry name" value="RNA_pol_sigma_r3/r4-like"/>
</dbReference>
<dbReference type="Gene3D" id="1.10.10.10">
    <property type="entry name" value="Winged helix-like DNA-binding domain superfamily/Winged helix DNA-binding domain"/>
    <property type="match status" value="1"/>
</dbReference>
<comment type="similarity">
    <text evidence="1">Belongs to the sigma-70 factor family. ECF subfamily.</text>
</comment>
<evidence type="ECO:0000259" key="6">
    <source>
        <dbReference type="Pfam" id="PF08281"/>
    </source>
</evidence>
<keyword evidence="3" id="KW-0731">Sigma factor</keyword>
<evidence type="ECO:0000313" key="7">
    <source>
        <dbReference type="EMBL" id="CAB4599567.1"/>
    </source>
</evidence>
<dbReference type="GO" id="GO:0003677">
    <property type="term" value="F:DNA binding"/>
    <property type="evidence" value="ECO:0007669"/>
    <property type="project" value="UniProtKB-KW"/>
</dbReference>
<proteinExistence type="inferred from homology"/>
<dbReference type="InterPro" id="IPR013249">
    <property type="entry name" value="RNA_pol_sigma70_r4_t2"/>
</dbReference>
<accession>A0A6J6GEF8</accession>
<dbReference type="PANTHER" id="PTHR43133">
    <property type="entry name" value="RNA POLYMERASE ECF-TYPE SIGMA FACTO"/>
    <property type="match status" value="1"/>
</dbReference>
<keyword evidence="4" id="KW-0238">DNA-binding</keyword>
<evidence type="ECO:0000256" key="2">
    <source>
        <dbReference type="ARBA" id="ARBA00023015"/>
    </source>
</evidence>
<keyword evidence="5" id="KW-0804">Transcription</keyword>
<name>A0A6J6GEF8_9ZZZZ</name>
<feature type="domain" description="RNA polymerase sigma factor 70 region 4 type 2" evidence="6">
    <location>
        <begin position="109"/>
        <end position="159"/>
    </location>
</feature>
<dbReference type="Gene3D" id="1.10.1740.10">
    <property type="match status" value="1"/>
</dbReference>
<dbReference type="EMBL" id="CAEZSR010000307">
    <property type="protein sequence ID" value="CAB4599567.1"/>
    <property type="molecule type" value="Genomic_DNA"/>
</dbReference>
<dbReference type="GO" id="GO:0006352">
    <property type="term" value="P:DNA-templated transcription initiation"/>
    <property type="evidence" value="ECO:0007669"/>
    <property type="project" value="InterPro"/>
</dbReference>
<dbReference type="Pfam" id="PF08281">
    <property type="entry name" value="Sigma70_r4_2"/>
    <property type="match status" value="1"/>
</dbReference>
<keyword evidence="2" id="KW-0805">Transcription regulation</keyword>
<protein>
    <submittedName>
        <fullName evidence="7">Unannotated protein</fullName>
    </submittedName>
</protein>
<evidence type="ECO:0000256" key="4">
    <source>
        <dbReference type="ARBA" id="ARBA00023125"/>
    </source>
</evidence>
<dbReference type="InterPro" id="IPR039425">
    <property type="entry name" value="RNA_pol_sigma-70-like"/>
</dbReference>
<organism evidence="7">
    <name type="scientific">freshwater metagenome</name>
    <dbReference type="NCBI Taxonomy" id="449393"/>
    <lineage>
        <taxon>unclassified sequences</taxon>
        <taxon>metagenomes</taxon>
        <taxon>ecological metagenomes</taxon>
    </lineage>
</organism>
<sequence>MTDTGRAEPQPAHDHRAVPADFEVFFRAAEPHLRAALTATFGPETGRDACAEALTYAWRNWDRVRTLDNPRGYLFRVGQRWAHRHRTRSERRYPAVVDTTEPVAFEPRLGEVLAGLSTRQRQAVVLCVGYGLTHAEAAALLDVERSSVQNHVERALRHLRHHLGADR</sequence>
<dbReference type="AlphaFoldDB" id="A0A6J6GEF8"/>
<dbReference type="GO" id="GO:0016987">
    <property type="term" value="F:sigma factor activity"/>
    <property type="evidence" value="ECO:0007669"/>
    <property type="project" value="UniProtKB-KW"/>
</dbReference>
<evidence type="ECO:0000256" key="3">
    <source>
        <dbReference type="ARBA" id="ARBA00023082"/>
    </source>
</evidence>